<dbReference type="GO" id="GO:0003700">
    <property type="term" value="F:DNA-binding transcription factor activity"/>
    <property type="evidence" value="ECO:0007669"/>
    <property type="project" value="InterPro"/>
</dbReference>
<name>A0A4S4BLU2_9BACL</name>
<dbReference type="PROSITE" id="PS50931">
    <property type="entry name" value="HTH_LYSR"/>
    <property type="match status" value="1"/>
</dbReference>
<evidence type="ECO:0000256" key="1">
    <source>
        <dbReference type="ARBA" id="ARBA00009437"/>
    </source>
</evidence>
<evidence type="ECO:0000313" key="6">
    <source>
        <dbReference type="EMBL" id="THF75751.1"/>
    </source>
</evidence>
<accession>A0A4S4BLU2</accession>
<comment type="caution">
    <text evidence="6">The sequence shown here is derived from an EMBL/GenBank/DDBJ whole genome shotgun (WGS) entry which is preliminary data.</text>
</comment>
<dbReference type="Proteomes" id="UP000310636">
    <property type="component" value="Unassembled WGS sequence"/>
</dbReference>
<dbReference type="InterPro" id="IPR005119">
    <property type="entry name" value="LysR_subst-bd"/>
</dbReference>
<feature type="domain" description="HTH lysR-type" evidence="5">
    <location>
        <begin position="1"/>
        <end position="59"/>
    </location>
</feature>
<dbReference type="AlphaFoldDB" id="A0A4S4BLU2"/>
<keyword evidence="3" id="KW-0238">DNA-binding</keyword>
<keyword evidence="2" id="KW-0805">Transcription regulation</keyword>
<dbReference type="Pfam" id="PF00126">
    <property type="entry name" value="HTH_1"/>
    <property type="match status" value="1"/>
</dbReference>
<dbReference type="CDD" id="cd05466">
    <property type="entry name" value="PBP2_LTTR_substrate"/>
    <property type="match status" value="1"/>
</dbReference>
<dbReference type="EMBL" id="SSOB01000029">
    <property type="protein sequence ID" value="THF75751.1"/>
    <property type="molecule type" value="Genomic_DNA"/>
</dbReference>
<evidence type="ECO:0000256" key="2">
    <source>
        <dbReference type="ARBA" id="ARBA00023015"/>
    </source>
</evidence>
<comment type="similarity">
    <text evidence="1">Belongs to the LysR transcriptional regulatory family.</text>
</comment>
<evidence type="ECO:0000259" key="5">
    <source>
        <dbReference type="PROSITE" id="PS50931"/>
    </source>
</evidence>
<gene>
    <name evidence="6" type="ORF">E6C55_21090</name>
</gene>
<dbReference type="Gene3D" id="1.10.10.10">
    <property type="entry name" value="Winged helix-like DNA-binding domain superfamily/Winged helix DNA-binding domain"/>
    <property type="match status" value="1"/>
</dbReference>
<dbReference type="PRINTS" id="PR00039">
    <property type="entry name" value="HTHLYSR"/>
</dbReference>
<dbReference type="PANTHER" id="PTHR30126">
    <property type="entry name" value="HTH-TYPE TRANSCRIPTIONAL REGULATOR"/>
    <property type="match status" value="1"/>
</dbReference>
<dbReference type="FunFam" id="1.10.10.10:FF:000001">
    <property type="entry name" value="LysR family transcriptional regulator"/>
    <property type="match status" value="1"/>
</dbReference>
<protein>
    <submittedName>
        <fullName evidence="6">LysR family transcriptional regulator</fullName>
    </submittedName>
</protein>
<dbReference type="InterPro" id="IPR036390">
    <property type="entry name" value="WH_DNA-bd_sf"/>
</dbReference>
<evidence type="ECO:0000256" key="3">
    <source>
        <dbReference type="ARBA" id="ARBA00023125"/>
    </source>
</evidence>
<proteinExistence type="inferred from homology"/>
<dbReference type="OrthoDB" id="9785745at2"/>
<organism evidence="6 7">
    <name type="scientific">Cohnella fermenti</name>
    <dbReference type="NCBI Taxonomy" id="2565925"/>
    <lineage>
        <taxon>Bacteria</taxon>
        <taxon>Bacillati</taxon>
        <taxon>Bacillota</taxon>
        <taxon>Bacilli</taxon>
        <taxon>Bacillales</taxon>
        <taxon>Paenibacillaceae</taxon>
        <taxon>Cohnella</taxon>
    </lineage>
</organism>
<dbReference type="Gene3D" id="3.40.190.10">
    <property type="entry name" value="Periplasmic binding protein-like II"/>
    <property type="match status" value="2"/>
</dbReference>
<evidence type="ECO:0000256" key="4">
    <source>
        <dbReference type="ARBA" id="ARBA00023163"/>
    </source>
</evidence>
<keyword evidence="4" id="KW-0804">Transcription</keyword>
<dbReference type="SUPFAM" id="SSF46785">
    <property type="entry name" value="Winged helix' DNA-binding domain"/>
    <property type="match status" value="1"/>
</dbReference>
<keyword evidence="7" id="KW-1185">Reference proteome</keyword>
<dbReference type="PANTHER" id="PTHR30126:SF91">
    <property type="entry name" value="LYSR FAMILY TRANSCRIPTIONAL REGULATOR"/>
    <property type="match status" value="1"/>
</dbReference>
<evidence type="ECO:0000313" key="7">
    <source>
        <dbReference type="Proteomes" id="UP000310636"/>
    </source>
</evidence>
<dbReference type="InterPro" id="IPR036388">
    <property type="entry name" value="WH-like_DNA-bd_sf"/>
</dbReference>
<dbReference type="SUPFAM" id="SSF53850">
    <property type="entry name" value="Periplasmic binding protein-like II"/>
    <property type="match status" value="1"/>
</dbReference>
<dbReference type="InterPro" id="IPR000847">
    <property type="entry name" value="LysR_HTH_N"/>
</dbReference>
<reference evidence="6 7" key="1">
    <citation type="submission" date="2019-04" db="EMBL/GenBank/DDBJ databases">
        <title>Cohnella sp. nov. isolated from preserved vegetables.</title>
        <authorList>
            <person name="Lin S.-Y."/>
            <person name="Hung M.-H."/>
            <person name="Young C.-C."/>
        </authorList>
    </citation>
    <scope>NUCLEOTIDE SEQUENCE [LARGE SCALE GENOMIC DNA]</scope>
    <source>
        <strain evidence="6 7">CC-MHH1044</strain>
    </source>
</reference>
<dbReference type="GO" id="GO:0000976">
    <property type="term" value="F:transcription cis-regulatory region binding"/>
    <property type="evidence" value="ECO:0007669"/>
    <property type="project" value="TreeGrafter"/>
</dbReference>
<sequence length="314" mass="36834">MKLMERLETFIVLAECGSFTEAAKKLFCSQPTISHHIQKLEEQFAAPLFIRTGKNAQLTKQGEIFLQYARQIEQQMQQAHIAVQNSMKQESMLLSVYVSQYFANYYFDDILPKLHHQGARYRLEINAYCYEDLKQALVDRRTNWAIMPYYPDDEYIRSEFTVHTMFEDEFMLVLPPGHSLNLRKTIYTRDLQDETVLIPRSKFMVGSLQKELGRLELKVQYLQMSNFEVIKQAVKSGLGIAFLPHQALRKEIETGELAARRLPFFRYHRQNGLLLRNDTPYSLEEISFFERMRSYFSEEQPALGEIADLGGWNL</sequence>
<dbReference type="Pfam" id="PF03466">
    <property type="entry name" value="LysR_substrate"/>
    <property type="match status" value="1"/>
</dbReference>